<dbReference type="Proteomes" id="UP001056386">
    <property type="component" value="Chromosome 2"/>
</dbReference>
<dbReference type="EMBL" id="CP099583">
    <property type="protein sequence ID" value="USS43742.1"/>
    <property type="molecule type" value="Genomic_DNA"/>
</dbReference>
<dbReference type="Gene3D" id="2.60.40.3310">
    <property type="match status" value="1"/>
</dbReference>
<dbReference type="SUPFAM" id="SSF49401">
    <property type="entry name" value="Bacterial adhesins"/>
    <property type="match status" value="1"/>
</dbReference>
<dbReference type="PANTHER" id="PTHR33420:SF3">
    <property type="entry name" value="FIMBRIAL SUBUNIT ELFA"/>
    <property type="match status" value="1"/>
</dbReference>
<organism evidence="3 4">
    <name type="scientific">Burkholderia glumae</name>
    <name type="common">Pseudomonas glumae</name>
    <dbReference type="NCBI Taxonomy" id="337"/>
    <lineage>
        <taxon>Bacteria</taxon>
        <taxon>Pseudomonadati</taxon>
        <taxon>Pseudomonadota</taxon>
        <taxon>Betaproteobacteria</taxon>
        <taxon>Burkholderiales</taxon>
        <taxon>Burkholderiaceae</taxon>
        <taxon>Burkholderia</taxon>
    </lineage>
</organism>
<evidence type="ECO:0000313" key="3">
    <source>
        <dbReference type="EMBL" id="USS43742.1"/>
    </source>
</evidence>
<evidence type="ECO:0000259" key="2">
    <source>
        <dbReference type="Pfam" id="PF00419"/>
    </source>
</evidence>
<evidence type="ECO:0000256" key="1">
    <source>
        <dbReference type="ARBA" id="ARBA00022729"/>
    </source>
</evidence>
<dbReference type="Gene3D" id="2.60.40.1090">
    <property type="entry name" value="Fimbrial-type adhesion domain"/>
    <property type="match status" value="1"/>
</dbReference>
<evidence type="ECO:0000313" key="4">
    <source>
        <dbReference type="Proteomes" id="UP001056386"/>
    </source>
</evidence>
<sequence>MLDVIRRFGHIHRLAASAALRLAVRCSLLIHALCPHTVWAHTSWNDAVPAAADDVGCMYGVEETYTLQMPASITVQPSAPVGTLLTNWVSSTPSTNYFVCYNKLRQGATGAAFEPIALSVNPTGLKVSSPHGSYTVWLTEVPGVGIAIGVSSYANDCGWQPFHDLAAASFPDLPYPMVGTSCTTTGAWLTNGGQLEVALVKTGPIKGGTLTGEVRVREGAIYTKDASTELYYTMMASGQKSFVLSSTTINFATCTTMESLEVEMGSAKQSSFTGIGSTTPAQTFELRFSNCPTGLNSVQYEFIPVNAVVDAANGVIGLAPYSSASGIGVQIKDSSGKAIKFNTLYTLKNYNSSTGGSYAVPLTANYYQTSARVTPGTAEALLIFTTMYQ</sequence>
<proteinExistence type="predicted"/>
<keyword evidence="1" id="KW-0732">Signal</keyword>
<dbReference type="RefSeq" id="WP_017423242.1">
    <property type="nucleotide sequence ID" value="NZ_CP021075.1"/>
</dbReference>
<gene>
    <name evidence="3" type="ORF">NFI99_04645</name>
</gene>
<dbReference type="InterPro" id="IPR008966">
    <property type="entry name" value="Adhesion_dom_sf"/>
</dbReference>
<dbReference type="PANTHER" id="PTHR33420">
    <property type="entry name" value="FIMBRIAL SUBUNIT ELFA-RELATED"/>
    <property type="match status" value="1"/>
</dbReference>
<reference evidence="3" key="1">
    <citation type="submission" date="2022-06" db="EMBL/GenBank/DDBJ databases">
        <title>Draft genome sequence of Burkholderia glumae strain GR20004 isolated from rice panicle showing bacterial panicle blight.</title>
        <authorList>
            <person name="Choi S.Y."/>
            <person name="Lee Y.H."/>
        </authorList>
    </citation>
    <scope>NUCLEOTIDE SEQUENCE</scope>
    <source>
        <strain evidence="3">GR20004</strain>
    </source>
</reference>
<dbReference type="InterPro" id="IPR000259">
    <property type="entry name" value="Adhesion_dom_fimbrial"/>
</dbReference>
<dbReference type="InterPro" id="IPR050263">
    <property type="entry name" value="Bact_Fimbrial_Adh_Pro"/>
</dbReference>
<keyword evidence="4" id="KW-1185">Reference proteome</keyword>
<feature type="domain" description="Fimbrial-type adhesion" evidence="2">
    <location>
        <begin position="252"/>
        <end position="389"/>
    </location>
</feature>
<dbReference type="InterPro" id="IPR036937">
    <property type="entry name" value="Adhesion_dom_fimbrial_sf"/>
</dbReference>
<name>A0ABY5B9N8_BURGL</name>
<protein>
    <submittedName>
        <fullName evidence="3">Type 1 fimbrial protein</fullName>
    </submittedName>
</protein>
<dbReference type="Pfam" id="PF00419">
    <property type="entry name" value="Fimbrial"/>
    <property type="match status" value="1"/>
</dbReference>
<accession>A0ABY5B9N8</accession>